<protein>
    <submittedName>
        <fullName evidence="3">Uncharacterized protein</fullName>
    </submittedName>
</protein>
<keyword evidence="4" id="KW-1185">Reference proteome</keyword>
<evidence type="ECO:0000313" key="3">
    <source>
        <dbReference type="EMBL" id="CAB3375617.1"/>
    </source>
</evidence>
<keyword evidence="1" id="KW-0472">Membrane</keyword>
<keyword evidence="2" id="KW-0732">Signal</keyword>
<feature type="transmembrane region" description="Helical" evidence="1">
    <location>
        <begin position="109"/>
        <end position="129"/>
    </location>
</feature>
<keyword evidence="1" id="KW-0812">Transmembrane</keyword>
<name>A0A8S1D215_9INSE</name>
<sequence>MAVFRVCLLLALVAAALAVPVAQETAAAAPAKESQRDIADMVEAAITGDEDKLGLLPRVALKLAEAGGESARGKLKLKKLLPFLAIFPLIKILLLPIAILFLKGLTLKALIIAKIALLFALFNAGKSLFSGKAGGLLGGLGGIGASSDSYGAYDSSHGHDTYSSASAAPAHHSGYSRSFLDEAEVKVNSMIEAAAKFFEGDDEPAKTQ</sequence>
<evidence type="ECO:0000256" key="1">
    <source>
        <dbReference type="SAM" id="Phobius"/>
    </source>
</evidence>
<feature type="chain" id="PRO_5035888464" evidence="2">
    <location>
        <begin position="19"/>
        <end position="208"/>
    </location>
</feature>
<keyword evidence="1" id="KW-1133">Transmembrane helix</keyword>
<gene>
    <name evidence="3" type="ORF">CLODIP_2_CD12776</name>
</gene>
<dbReference type="InterPro" id="IPR012464">
    <property type="entry name" value="DUF1676"/>
</dbReference>
<dbReference type="GO" id="GO:0016020">
    <property type="term" value="C:membrane"/>
    <property type="evidence" value="ECO:0007669"/>
    <property type="project" value="TreeGrafter"/>
</dbReference>
<feature type="transmembrane region" description="Helical" evidence="1">
    <location>
        <begin position="80"/>
        <end position="102"/>
    </location>
</feature>
<evidence type="ECO:0000313" key="4">
    <source>
        <dbReference type="Proteomes" id="UP000494165"/>
    </source>
</evidence>
<dbReference type="EMBL" id="CADEPI010000115">
    <property type="protein sequence ID" value="CAB3375617.1"/>
    <property type="molecule type" value="Genomic_DNA"/>
</dbReference>
<reference evidence="3 4" key="1">
    <citation type="submission" date="2020-04" db="EMBL/GenBank/DDBJ databases">
        <authorList>
            <person name="Alioto T."/>
            <person name="Alioto T."/>
            <person name="Gomez Garrido J."/>
        </authorList>
    </citation>
    <scope>NUCLEOTIDE SEQUENCE [LARGE SCALE GENOMIC DNA]</scope>
</reference>
<evidence type="ECO:0000256" key="2">
    <source>
        <dbReference type="SAM" id="SignalP"/>
    </source>
</evidence>
<dbReference type="PANTHER" id="PTHR21879">
    <property type="entry name" value="FI03362P-RELATED-RELATED"/>
    <property type="match status" value="1"/>
</dbReference>
<feature type="signal peptide" evidence="2">
    <location>
        <begin position="1"/>
        <end position="18"/>
    </location>
</feature>
<dbReference type="OrthoDB" id="10634909at2759"/>
<organism evidence="3 4">
    <name type="scientific">Cloeon dipterum</name>
    <dbReference type="NCBI Taxonomy" id="197152"/>
    <lineage>
        <taxon>Eukaryota</taxon>
        <taxon>Metazoa</taxon>
        <taxon>Ecdysozoa</taxon>
        <taxon>Arthropoda</taxon>
        <taxon>Hexapoda</taxon>
        <taxon>Insecta</taxon>
        <taxon>Pterygota</taxon>
        <taxon>Palaeoptera</taxon>
        <taxon>Ephemeroptera</taxon>
        <taxon>Pisciforma</taxon>
        <taxon>Baetidae</taxon>
        <taxon>Cloeon</taxon>
    </lineage>
</organism>
<proteinExistence type="predicted"/>
<accession>A0A8S1D215</accession>
<dbReference type="Pfam" id="PF07898">
    <property type="entry name" value="DUF1676"/>
    <property type="match status" value="1"/>
</dbReference>
<comment type="caution">
    <text evidence="3">The sequence shown here is derived from an EMBL/GenBank/DDBJ whole genome shotgun (WGS) entry which is preliminary data.</text>
</comment>
<dbReference type="Proteomes" id="UP000494165">
    <property type="component" value="Unassembled WGS sequence"/>
</dbReference>
<dbReference type="AlphaFoldDB" id="A0A8S1D215"/>